<sequence>MTKNPIPKECPILNPQKPTLGHSIVFPHTSAVKLGIISDTHGTVPAAVHNVLAGVDHILHAGDVGPVDVITELEAIAPVTAVRGNTDSAINLPETRLIEFGGKKFLIHHIVDFSVPSNTVRTLLAEEQPQVVVFGHTHMPCNELLDGVLYLNPGSPATPRGGAAASVAIVEFENGIPSALHIALT</sequence>
<comment type="cofactor">
    <cofactor evidence="2">
        <name>a divalent metal cation</name>
        <dbReference type="ChEBI" id="CHEBI:60240"/>
    </cofactor>
</comment>
<organism evidence="4">
    <name type="scientific">uncultured gamma proteobacterium HF0770_07M15</name>
    <dbReference type="NCBI Taxonomy" id="723575"/>
    <lineage>
        <taxon>Bacteria</taxon>
        <taxon>Pseudomonadati</taxon>
        <taxon>Pseudomonadota</taxon>
        <taxon>Gammaproteobacteria</taxon>
        <taxon>environmental samples</taxon>
    </lineage>
</organism>
<evidence type="ECO:0000256" key="2">
    <source>
        <dbReference type="RuleBase" id="RU362039"/>
    </source>
</evidence>
<evidence type="ECO:0000256" key="1">
    <source>
        <dbReference type="ARBA" id="ARBA00008950"/>
    </source>
</evidence>
<comment type="similarity">
    <text evidence="1 2">Belongs to the metallophosphoesterase superfamily. YfcE family.</text>
</comment>
<feature type="domain" description="Calcineurin-like phosphoesterase" evidence="3">
    <location>
        <begin position="33"/>
        <end position="174"/>
    </location>
</feature>
<proteinExistence type="inferred from homology"/>
<dbReference type="EC" id="3.1.4.-" evidence="2"/>
<evidence type="ECO:0000313" key="4">
    <source>
        <dbReference type="EMBL" id="ADI23071.1"/>
    </source>
</evidence>
<dbReference type="Pfam" id="PF12850">
    <property type="entry name" value="Metallophos_2"/>
    <property type="match status" value="1"/>
</dbReference>
<dbReference type="GO" id="GO:0016787">
    <property type="term" value="F:hydrolase activity"/>
    <property type="evidence" value="ECO:0007669"/>
    <property type="project" value="UniProtKB-UniRule"/>
</dbReference>
<dbReference type="InterPro" id="IPR000979">
    <property type="entry name" value="Phosphodiesterase_MJ0936/Vps29"/>
</dbReference>
<evidence type="ECO:0000259" key="3">
    <source>
        <dbReference type="Pfam" id="PF12850"/>
    </source>
</evidence>
<dbReference type="SUPFAM" id="SSF56300">
    <property type="entry name" value="Metallo-dependent phosphatases"/>
    <property type="match status" value="1"/>
</dbReference>
<protein>
    <recommendedName>
        <fullName evidence="2">Phosphoesterase</fullName>
        <ecNumber evidence="2">3.1.4.-</ecNumber>
    </recommendedName>
</protein>
<dbReference type="InterPro" id="IPR029052">
    <property type="entry name" value="Metallo-depent_PP-like"/>
</dbReference>
<dbReference type="PANTHER" id="PTHR11124">
    <property type="entry name" value="VACUOLAR SORTING PROTEIN VPS29"/>
    <property type="match status" value="1"/>
</dbReference>
<dbReference type="NCBIfam" id="TIGR00040">
    <property type="entry name" value="yfcE"/>
    <property type="match status" value="1"/>
</dbReference>
<dbReference type="GO" id="GO:0046872">
    <property type="term" value="F:metal ion binding"/>
    <property type="evidence" value="ECO:0007669"/>
    <property type="project" value="UniProtKB-KW"/>
</dbReference>
<accession>E7C6J7</accession>
<reference evidence="4" key="1">
    <citation type="submission" date="2010-01" db="EMBL/GenBank/DDBJ databases">
        <title>Genome fragments of uncultured bacteria from the North Pacific subtropical Gyre.</title>
        <authorList>
            <person name="Pham V.D."/>
            <person name="Delong E.F."/>
        </authorList>
    </citation>
    <scope>NUCLEOTIDE SEQUENCE</scope>
</reference>
<dbReference type="AlphaFoldDB" id="E7C6J7"/>
<dbReference type="CDD" id="cd00841">
    <property type="entry name" value="MPP_YfcE"/>
    <property type="match status" value="1"/>
</dbReference>
<keyword evidence="2" id="KW-0479">Metal-binding</keyword>
<dbReference type="Gene3D" id="3.60.21.10">
    <property type="match status" value="1"/>
</dbReference>
<dbReference type="InterPro" id="IPR024654">
    <property type="entry name" value="Calcineurin-like_PHP_lpxH"/>
</dbReference>
<name>E7C6J7_9GAMM</name>
<dbReference type="InterPro" id="IPR041802">
    <property type="entry name" value="MPP_YfcE"/>
</dbReference>
<dbReference type="EMBL" id="GU568005">
    <property type="protein sequence ID" value="ADI23071.1"/>
    <property type="molecule type" value="Genomic_DNA"/>
</dbReference>